<dbReference type="PANTHER" id="PTHR43744:SF12">
    <property type="entry name" value="ABC TRANSPORTER PERMEASE PROTEIN MG189-RELATED"/>
    <property type="match status" value="1"/>
</dbReference>
<feature type="transmembrane region" description="Helical" evidence="7">
    <location>
        <begin position="198"/>
        <end position="217"/>
    </location>
</feature>
<evidence type="ECO:0000256" key="3">
    <source>
        <dbReference type="ARBA" id="ARBA00022475"/>
    </source>
</evidence>
<dbReference type="PROSITE" id="PS50928">
    <property type="entry name" value="ABC_TM1"/>
    <property type="match status" value="1"/>
</dbReference>
<keyword evidence="6 7" id="KW-0472">Membrane</keyword>
<organism evidence="9 10">
    <name type="scientific">Paenibacillus stellifer</name>
    <dbReference type="NCBI Taxonomy" id="169760"/>
    <lineage>
        <taxon>Bacteria</taxon>
        <taxon>Bacillati</taxon>
        <taxon>Bacillota</taxon>
        <taxon>Bacilli</taxon>
        <taxon>Bacillales</taxon>
        <taxon>Paenibacillaceae</taxon>
        <taxon>Paenibacillus</taxon>
    </lineage>
</organism>
<keyword evidence="2 7" id="KW-0813">Transport</keyword>
<dbReference type="GO" id="GO:0055085">
    <property type="term" value="P:transmembrane transport"/>
    <property type="evidence" value="ECO:0007669"/>
    <property type="project" value="InterPro"/>
</dbReference>
<feature type="transmembrane region" description="Helical" evidence="7">
    <location>
        <begin position="158"/>
        <end position="177"/>
    </location>
</feature>
<dbReference type="SUPFAM" id="SSF161098">
    <property type="entry name" value="MetI-like"/>
    <property type="match status" value="1"/>
</dbReference>
<dbReference type="InterPro" id="IPR035906">
    <property type="entry name" value="MetI-like_sf"/>
</dbReference>
<evidence type="ECO:0000256" key="6">
    <source>
        <dbReference type="ARBA" id="ARBA00023136"/>
    </source>
</evidence>
<accession>A0A089N2Z9</accession>
<name>A0A089N2Z9_9BACL</name>
<keyword evidence="5 7" id="KW-1133">Transmembrane helix</keyword>
<keyword evidence="3" id="KW-1003">Cell membrane</keyword>
<keyword evidence="9" id="KW-0067">ATP-binding</keyword>
<evidence type="ECO:0000256" key="7">
    <source>
        <dbReference type="RuleBase" id="RU363032"/>
    </source>
</evidence>
<feature type="transmembrane region" description="Helical" evidence="7">
    <location>
        <begin position="256"/>
        <end position="277"/>
    </location>
</feature>
<evidence type="ECO:0000313" key="10">
    <source>
        <dbReference type="Proteomes" id="UP000029507"/>
    </source>
</evidence>
<dbReference type="HOGENOM" id="CLU_016047_1_1_9"/>
<dbReference type="EMBL" id="CP009286">
    <property type="protein sequence ID" value="AIQ63104.1"/>
    <property type="molecule type" value="Genomic_DNA"/>
</dbReference>
<proteinExistence type="inferred from homology"/>
<keyword evidence="9" id="KW-0547">Nucleotide-binding</keyword>
<dbReference type="KEGG" id="pste:PSTEL_08360"/>
<dbReference type="OrthoDB" id="9771544at2"/>
<keyword evidence="4 7" id="KW-0812">Transmembrane</keyword>
<dbReference type="GO" id="GO:0005524">
    <property type="term" value="F:ATP binding"/>
    <property type="evidence" value="ECO:0007669"/>
    <property type="project" value="UniProtKB-KW"/>
</dbReference>
<comment type="subcellular location">
    <subcellularLocation>
        <location evidence="1 7">Cell membrane</location>
        <topology evidence="1 7">Multi-pass membrane protein</topology>
    </subcellularLocation>
</comment>
<keyword evidence="10" id="KW-1185">Reference proteome</keyword>
<evidence type="ECO:0000259" key="8">
    <source>
        <dbReference type="PROSITE" id="PS50928"/>
    </source>
</evidence>
<comment type="similarity">
    <text evidence="7">Belongs to the binding-protein-dependent transport system permease family.</text>
</comment>
<sequence length="292" mass="32533">MSSISAGNSNYSAERKFSLKSVLGKVMVYILLILGGIAMAVPFLWMLSTSLKDEGSVFSIPPQWIPSPVVWENYKLLFEKVNMVQGFTNTMMIIIPTIAIGLFVSALAGYGFAKQTFLGRDKLFTVLLGTIMIPGTVTMIPAFIMFKNFGWVDSWKPLMIPGMFGAPMVIFFLRQFFMTIPNELEEAARIDGMNPFGIFMKIMVPLAKPAIMTQAVLSFNGSYNDYLGPLIYLNSPEKWTLQLELASLSSYYSSEWTYIMAGSVLALLPTLLLFAFLQRYFIEGIALTGIKG</sequence>
<dbReference type="Proteomes" id="UP000029507">
    <property type="component" value="Chromosome"/>
</dbReference>
<dbReference type="Gene3D" id="1.10.3720.10">
    <property type="entry name" value="MetI-like"/>
    <property type="match status" value="1"/>
</dbReference>
<evidence type="ECO:0000256" key="5">
    <source>
        <dbReference type="ARBA" id="ARBA00022989"/>
    </source>
</evidence>
<dbReference type="CDD" id="cd06261">
    <property type="entry name" value="TM_PBP2"/>
    <property type="match status" value="1"/>
</dbReference>
<feature type="transmembrane region" description="Helical" evidence="7">
    <location>
        <begin position="124"/>
        <end position="146"/>
    </location>
</feature>
<gene>
    <name evidence="9" type="ORF">PSTEL_08360</name>
</gene>
<dbReference type="PANTHER" id="PTHR43744">
    <property type="entry name" value="ABC TRANSPORTER PERMEASE PROTEIN MG189-RELATED-RELATED"/>
    <property type="match status" value="1"/>
</dbReference>
<dbReference type="STRING" id="169760.PSTEL_08360"/>
<reference evidence="9 10" key="1">
    <citation type="submission" date="2014-08" db="EMBL/GenBank/DDBJ databases">
        <title>Comparative genomics of the Paenibacillus odorifer group.</title>
        <authorList>
            <person name="den Bakker H.C."/>
            <person name="Tsai Y.-C."/>
            <person name="Martin N."/>
            <person name="Korlach J."/>
            <person name="Wiedmann M."/>
        </authorList>
    </citation>
    <scope>NUCLEOTIDE SEQUENCE [LARGE SCALE GENOMIC DNA]</scope>
    <source>
        <strain evidence="9 10">DSM 14472</strain>
    </source>
</reference>
<protein>
    <submittedName>
        <fullName evidence="9">Sugar ABC transporter ATP-binding protein</fullName>
    </submittedName>
</protein>
<feature type="transmembrane region" description="Helical" evidence="7">
    <location>
        <begin position="91"/>
        <end position="112"/>
    </location>
</feature>
<evidence type="ECO:0000313" key="9">
    <source>
        <dbReference type="EMBL" id="AIQ63104.1"/>
    </source>
</evidence>
<dbReference type="GO" id="GO:0005886">
    <property type="term" value="C:plasma membrane"/>
    <property type="evidence" value="ECO:0007669"/>
    <property type="project" value="UniProtKB-SubCell"/>
</dbReference>
<evidence type="ECO:0000256" key="1">
    <source>
        <dbReference type="ARBA" id="ARBA00004651"/>
    </source>
</evidence>
<evidence type="ECO:0000256" key="4">
    <source>
        <dbReference type="ARBA" id="ARBA00022692"/>
    </source>
</evidence>
<dbReference type="AlphaFoldDB" id="A0A089N2Z9"/>
<dbReference type="InterPro" id="IPR000515">
    <property type="entry name" value="MetI-like"/>
</dbReference>
<dbReference type="Pfam" id="PF00528">
    <property type="entry name" value="BPD_transp_1"/>
    <property type="match status" value="1"/>
</dbReference>
<evidence type="ECO:0000256" key="2">
    <source>
        <dbReference type="ARBA" id="ARBA00022448"/>
    </source>
</evidence>
<feature type="transmembrane region" description="Helical" evidence="7">
    <location>
        <begin position="26"/>
        <end position="47"/>
    </location>
</feature>
<dbReference type="RefSeq" id="WP_038694560.1">
    <property type="nucleotide sequence ID" value="NZ_CP009286.1"/>
</dbReference>
<feature type="domain" description="ABC transmembrane type-1" evidence="8">
    <location>
        <begin position="87"/>
        <end position="277"/>
    </location>
</feature>